<keyword evidence="1" id="KW-0812">Transmembrane</keyword>
<keyword evidence="1" id="KW-0472">Membrane</keyword>
<keyword evidence="1" id="KW-1133">Transmembrane helix</keyword>
<name>A0A1F7GEI7_9BACT</name>
<evidence type="ECO:0000313" key="2">
    <source>
        <dbReference type="EMBL" id="OGK17284.1"/>
    </source>
</evidence>
<dbReference type="Proteomes" id="UP000177208">
    <property type="component" value="Unassembled WGS sequence"/>
</dbReference>
<dbReference type="AlphaFoldDB" id="A0A1F7GEI7"/>
<comment type="caution">
    <text evidence="2">The sequence shown here is derived from an EMBL/GenBank/DDBJ whole genome shotgun (WGS) entry which is preliminary data.</text>
</comment>
<sequence length="144" mass="16312">MKKETVIAIVLGVIIGMLIAVVILVKNREYQLTKTKTISHNPNQNNRPRNSLAKIQPLEISEPKDQAVFDSYTIKIKGKAAKDSLIIIQSPVKDLIFTNEKEEFSVQFPLSLGENVIKVTTHAKNSLVRSQEKELRIYNLNEEL</sequence>
<accession>A0A1F7GEI7</accession>
<evidence type="ECO:0000313" key="3">
    <source>
        <dbReference type="Proteomes" id="UP000177208"/>
    </source>
</evidence>
<dbReference type="Gene3D" id="2.60.40.10">
    <property type="entry name" value="Immunoglobulins"/>
    <property type="match status" value="1"/>
</dbReference>
<organism evidence="2 3">
    <name type="scientific">Candidatus Roizmanbacteria bacterium RIFCSPHIGHO2_01_FULL_39_12c</name>
    <dbReference type="NCBI Taxonomy" id="1802031"/>
    <lineage>
        <taxon>Bacteria</taxon>
        <taxon>Candidatus Roizmaniibacteriota</taxon>
    </lineage>
</organism>
<gene>
    <name evidence="2" type="ORF">A2774_03710</name>
</gene>
<dbReference type="InterPro" id="IPR013783">
    <property type="entry name" value="Ig-like_fold"/>
</dbReference>
<evidence type="ECO:0000256" key="1">
    <source>
        <dbReference type="SAM" id="Phobius"/>
    </source>
</evidence>
<protein>
    <submittedName>
        <fullName evidence="2">Uncharacterized protein</fullName>
    </submittedName>
</protein>
<feature type="transmembrane region" description="Helical" evidence="1">
    <location>
        <begin position="6"/>
        <end position="25"/>
    </location>
</feature>
<dbReference type="EMBL" id="MFZG01000009">
    <property type="protein sequence ID" value="OGK17284.1"/>
    <property type="molecule type" value="Genomic_DNA"/>
</dbReference>
<reference evidence="2 3" key="1">
    <citation type="journal article" date="2016" name="Nat. Commun.">
        <title>Thousands of microbial genomes shed light on interconnected biogeochemical processes in an aquifer system.</title>
        <authorList>
            <person name="Anantharaman K."/>
            <person name="Brown C.T."/>
            <person name="Hug L.A."/>
            <person name="Sharon I."/>
            <person name="Castelle C.J."/>
            <person name="Probst A.J."/>
            <person name="Thomas B.C."/>
            <person name="Singh A."/>
            <person name="Wilkins M.J."/>
            <person name="Karaoz U."/>
            <person name="Brodie E.L."/>
            <person name="Williams K.H."/>
            <person name="Hubbard S.S."/>
            <person name="Banfield J.F."/>
        </authorList>
    </citation>
    <scope>NUCLEOTIDE SEQUENCE [LARGE SCALE GENOMIC DNA]</scope>
</reference>
<proteinExistence type="predicted"/>